<comment type="function">
    <text evidence="7">This protein is part of the stalk that links CF(0) to CF(1). It either transmits conformational changes from CF(0) to CF(1) or is implicated in proton conduction.</text>
</comment>
<dbReference type="GO" id="GO:0005886">
    <property type="term" value="C:plasma membrane"/>
    <property type="evidence" value="ECO:0007669"/>
    <property type="project" value="UniProtKB-SubCell"/>
</dbReference>
<dbReference type="GO" id="GO:0016787">
    <property type="term" value="F:hydrolase activity"/>
    <property type="evidence" value="ECO:0007669"/>
    <property type="project" value="UniProtKB-KW"/>
</dbReference>
<evidence type="ECO:0000256" key="6">
    <source>
        <dbReference type="ARBA" id="ARBA00023310"/>
    </source>
</evidence>
<dbReference type="InterPro" id="IPR000711">
    <property type="entry name" value="ATPase_OSCP/dsu"/>
</dbReference>
<dbReference type="Gene3D" id="1.10.520.20">
    <property type="entry name" value="N-terminal domain of the delta subunit of the F1F0-ATP synthase"/>
    <property type="match status" value="1"/>
</dbReference>
<keyword evidence="8" id="KW-0378">Hydrolase</keyword>
<protein>
    <recommendedName>
        <fullName evidence="7">ATP synthase subunit delta</fullName>
    </recommendedName>
    <alternativeName>
        <fullName evidence="7">ATP synthase F(1) sector subunit delta</fullName>
    </alternativeName>
    <alternativeName>
        <fullName evidence="7">F-type ATPase subunit delta</fullName>
        <shortName evidence="7">F-ATPase subunit delta</shortName>
    </alternativeName>
</protein>
<keyword evidence="7" id="KW-1003">Cell membrane</keyword>
<dbReference type="PRINTS" id="PR00125">
    <property type="entry name" value="ATPASEDELTA"/>
</dbReference>
<keyword evidence="2 7" id="KW-0813">Transport</keyword>
<name>A0A449B9Z2_9BACT</name>
<keyword evidence="5 7" id="KW-0472">Membrane</keyword>
<comment type="subcellular location">
    <subcellularLocation>
        <location evidence="7">Cell membrane</location>
        <topology evidence="7">Peripheral membrane protein</topology>
    </subcellularLocation>
    <subcellularLocation>
        <location evidence="1">Membrane</location>
    </subcellularLocation>
</comment>
<sequence length="185" mass="21481">MYQKVNLDAYALAIFEIAQEQNVVDQTRQLLIALYHSVKNDNELINSLRDPEITKQEKYNYLKQIFADFPQNELVINFLMVIIEHGAISNLRWILSTYLKMTNEMLNVRYAKIFTAFPLSKEVLNKFKVRLENDYHCKVDIVNIIDPNIISGFKIKMDSVVIEHSLGKQLQQLSKTIKSEGDLNG</sequence>
<evidence type="ECO:0000313" key="8">
    <source>
        <dbReference type="EMBL" id="VEU77975.1"/>
    </source>
</evidence>
<dbReference type="EMBL" id="LR215043">
    <property type="protein sequence ID" value="VEU77975.1"/>
    <property type="molecule type" value="Genomic_DNA"/>
</dbReference>
<dbReference type="HAMAP" id="MF_01416">
    <property type="entry name" value="ATP_synth_delta_bact"/>
    <property type="match status" value="1"/>
</dbReference>
<dbReference type="GO" id="GO:0046933">
    <property type="term" value="F:proton-transporting ATP synthase activity, rotational mechanism"/>
    <property type="evidence" value="ECO:0007669"/>
    <property type="project" value="UniProtKB-UniRule"/>
</dbReference>
<comment type="similarity">
    <text evidence="7">Belongs to the ATPase delta chain family.</text>
</comment>
<comment type="function">
    <text evidence="7">F(1)F(0) ATP synthase produces ATP from ADP in the presence of a proton or sodium gradient. F-type ATPases consist of two structural domains, F(1) containing the extramembraneous catalytic core and F(0) containing the membrane proton channel, linked together by a central stalk and a peripheral stalk. During catalysis, ATP synthesis in the catalytic domain of F(1) is coupled via a rotary mechanism of the central stalk subunits to proton translocation.</text>
</comment>
<keyword evidence="6 7" id="KW-0066">ATP synthesis</keyword>
<dbReference type="Proteomes" id="UP000290876">
    <property type="component" value="Chromosome"/>
</dbReference>
<accession>A0A449B9Z2</accession>
<evidence type="ECO:0000256" key="3">
    <source>
        <dbReference type="ARBA" id="ARBA00022781"/>
    </source>
</evidence>
<evidence type="ECO:0000256" key="1">
    <source>
        <dbReference type="ARBA" id="ARBA00004370"/>
    </source>
</evidence>
<reference evidence="8 9" key="1">
    <citation type="submission" date="2019-01" db="EMBL/GenBank/DDBJ databases">
        <authorList>
            <consortium name="Pathogen Informatics"/>
        </authorList>
    </citation>
    <scope>NUCLEOTIDE SEQUENCE [LARGE SCALE GENOMIC DNA]</scope>
    <source>
        <strain evidence="8 9">NCTC10184</strain>
    </source>
</reference>
<keyword evidence="3 7" id="KW-0375">Hydrogen ion transport</keyword>
<dbReference type="OrthoDB" id="400380at2"/>
<evidence type="ECO:0000313" key="9">
    <source>
        <dbReference type="Proteomes" id="UP000290876"/>
    </source>
</evidence>
<dbReference type="GO" id="GO:0045259">
    <property type="term" value="C:proton-transporting ATP synthase complex"/>
    <property type="evidence" value="ECO:0007669"/>
    <property type="project" value="UniProtKB-KW"/>
</dbReference>
<evidence type="ECO:0000256" key="2">
    <source>
        <dbReference type="ARBA" id="ARBA00022448"/>
    </source>
</evidence>
<dbReference type="InterPro" id="IPR026015">
    <property type="entry name" value="ATP_synth_OSCP/delta_N_sf"/>
</dbReference>
<keyword evidence="9" id="KW-1185">Reference proteome</keyword>
<gene>
    <name evidence="7 8" type="primary">atpH</name>
    <name evidence="8" type="ORF">NCTC10184_00190</name>
</gene>
<dbReference type="RefSeq" id="WP_129622829.1">
    <property type="nucleotide sequence ID" value="NZ_LR215043.1"/>
</dbReference>
<evidence type="ECO:0000256" key="4">
    <source>
        <dbReference type="ARBA" id="ARBA00023065"/>
    </source>
</evidence>
<evidence type="ECO:0000256" key="7">
    <source>
        <dbReference type="HAMAP-Rule" id="MF_01416"/>
    </source>
</evidence>
<dbReference type="PANTHER" id="PTHR11910">
    <property type="entry name" value="ATP SYNTHASE DELTA CHAIN"/>
    <property type="match status" value="1"/>
</dbReference>
<dbReference type="AlphaFoldDB" id="A0A449B9Z2"/>
<dbReference type="KEGG" id="mcob:NCTC10184_00190"/>
<dbReference type="SUPFAM" id="SSF47928">
    <property type="entry name" value="N-terminal domain of the delta subunit of the F1F0-ATP synthase"/>
    <property type="match status" value="1"/>
</dbReference>
<organism evidence="8 9">
    <name type="scientific">Mycoplasmopsis columbinasalis</name>
    <dbReference type="NCBI Taxonomy" id="114880"/>
    <lineage>
        <taxon>Bacteria</taxon>
        <taxon>Bacillati</taxon>
        <taxon>Mycoplasmatota</taxon>
        <taxon>Mycoplasmoidales</taxon>
        <taxon>Metamycoplasmataceae</taxon>
        <taxon>Mycoplasmopsis</taxon>
    </lineage>
</organism>
<evidence type="ECO:0000256" key="5">
    <source>
        <dbReference type="ARBA" id="ARBA00023136"/>
    </source>
</evidence>
<keyword evidence="4 7" id="KW-0406">Ion transport</keyword>
<dbReference type="NCBIfam" id="TIGR01145">
    <property type="entry name" value="ATP_synt_delta"/>
    <property type="match status" value="1"/>
</dbReference>
<keyword evidence="7" id="KW-0139">CF(1)</keyword>
<dbReference type="Pfam" id="PF00213">
    <property type="entry name" value="OSCP"/>
    <property type="match status" value="1"/>
</dbReference>
<proteinExistence type="inferred from homology"/>